<evidence type="ECO:0000313" key="2">
    <source>
        <dbReference type="EMBL" id="RHK48595.1"/>
    </source>
</evidence>
<organism evidence="2 3">
    <name type="scientific">Leyella stercorea</name>
    <dbReference type="NCBI Taxonomy" id="363265"/>
    <lineage>
        <taxon>Bacteria</taxon>
        <taxon>Pseudomonadati</taxon>
        <taxon>Bacteroidota</taxon>
        <taxon>Bacteroidia</taxon>
        <taxon>Bacteroidales</taxon>
        <taxon>Prevotellaceae</taxon>
        <taxon>Leyella</taxon>
    </lineage>
</organism>
<dbReference type="PANTHER" id="PTHR43179:SF7">
    <property type="entry name" value="RHAMNOSYLTRANSFERASE WBBL"/>
    <property type="match status" value="1"/>
</dbReference>
<name>A0A415GHH5_9BACT</name>
<dbReference type="Proteomes" id="UP000286598">
    <property type="component" value="Unassembled WGS sequence"/>
</dbReference>
<comment type="caution">
    <text evidence="2">The sequence shown here is derived from an EMBL/GenBank/DDBJ whole genome shotgun (WGS) entry which is preliminary data.</text>
</comment>
<feature type="domain" description="Glycosyltransferase 2-like" evidence="1">
    <location>
        <begin position="4"/>
        <end position="189"/>
    </location>
</feature>
<evidence type="ECO:0000259" key="1">
    <source>
        <dbReference type="Pfam" id="PF00535"/>
    </source>
</evidence>
<dbReference type="Gene3D" id="3.90.550.10">
    <property type="entry name" value="Spore Coat Polysaccharide Biosynthesis Protein SpsA, Chain A"/>
    <property type="match status" value="1"/>
</dbReference>
<evidence type="ECO:0000313" key="3">
    <source>
        <dbReference type="Proteomes" id="UP000286598"/>
    </source>
</evidence>
<keyword evidence="2" id="KW-0808">Transferase</keyword>
<dbReference type="CDD" id="cd04186">
    <property type="entry name" value="GT_2_like_c"/>
    <property type="match status" value="1"/>
</dbReference>
<dbReference type="InterPro" id="IPR001173">
    <property type="entry name" value="Glyco_trans_2-like"/>
</dbReference>
<dbReference type="Pfam" id="PF00535">
    <property type="entry name" value="Glycos_transf_2"/>
    <property type="match status" value="1"/>
</dbReference>
<sequence>MKLSVIIVSYKVRFYIEQCLHSLFRAVDGIETEVYIVDNHSDDGSVEYLTQRFPNVNIISSNRNLGFSRANNVAIKQCTGEYVLLLNPDTIVGEHTIHDVLAFMDEHERASGVGVMMLKDNGEKAMESRRGVPTPMTAFYRMSGLCARYPNSRRFARYYMSYLSWDEPAQIEIISGAFCMLRREVLDKVGLLDEDYFMYGEDIDLSFRLLKAGYENWYIPTKILHYKGESTHRSSFRYVHVFYDAMLIFMRKHYGHFSIFVSLPLKIAICFKALCTLIGMQMHSARKLLGLVRPRKRLTTLYVFIGKKEHLEDFNRLAKRHGIDAAFVEGTVSTLPKGHVGQEFTSYQRVYATYDTEAYSYEDIFNIFSGSSQQNILMGTYNPATQTIVTGEEVLR</sequence>
<dbReference type="SUPFAM" id="SSF53448">
    <property type="entry name" value="Nucleotide-diphospho-sugar transferases"/>
    <property type="match status" value="1"/>
</dbReference>
<dbReference type="GO" id="GO:0016740">
    <property type="term" value="F:transferase activity"/>
    <property type="evidence" value="ECO:0007669"/>
    <property type="project" value="UniProtKB-KW"/>
</dbReference>
<gene>
    <name evidence="2" type="ORF">DW060_10335</name>
</gene>
<reference evidence="2 3" key="1">
    <citation type="submission" date="2018-08" db="EMBL/GenBank/DDBJ databases">
        <title>A genome reference for cultivated species of the human gut microbiota.</title>
        <authorList>
            <person name="Zou Y."/>
            <person name="Xue W."/>
            <person name="Luo G."/>
        </authorList>
    </citation>
    <scope>NUCLEOTIDE SEQUENCE [LARGE SCALE GENOMIC DNA]</scope>
    <source>
        <strain evidence="2 3">AF42-9</strain>
    </source>
</reference>
<dbReference type="EMBL" id="QRNO01000059">
    <property type="protein sequence ID" value="RHK48595.1"/>
    <property type="molecule type" value="Genomic_DNA"/>
</dbReference>
<dbReference type="PANTHER" id="PTHR43179">
    <property type="entry name" value="RHAMNOSYLTRANSFERASE WBBL"/>
    <property type="match status" value="1"/>
</dbReference>
<proteinExistence type="predicted"/>
<accession>A0A415GHH5</accession>
<protein>
    <submittedName>
        <fullName evidence="2">Glycosyltransferase family 2 protein</fullName>
    </submittedName>
</protein>
<dbReference type="OrthoDB" id="9771846at2"/>
<keyword evidence="3" id="KW-1185">Reference proteome</keyword>
<dbReference type="InterPro" id="IPR029044">
    <property type="entry name" value="Nucleotide-diphossugar_trans"/>
</dbReference>
<dbReference type="AlphaFoldDB" id="A0A415GHH5"/>